<dbReference type="RefSeq" id="WP_026861285.1">
    <property type="nucleotide sequence ID" value="NZ_JAHVIQ010000001.1"/>
</dbReference>
<reference evidence="3" key="1">
    <citation type="journal article" date="2018" name="Front. Microbiol.">
        <title>Genome-Based Analysis Reveals the Taxonomy and Diversity of the Family Idiomarinaceae.</title>
        <authorList>
            <person name="Liu Y."/>
            <person name="Lai Q."/>
            <person name="Shao Z."/>
        </authorList>
    </citation>
    <scope>NUCLEOTIDE SEQUENCE [LARGE SCALE GENOMIC DNA]</scope>
    <source>
        <strain evidence="3">c121</strain>
    </source>
</reference>
<keyword evidence="1" id="KW-0812">Transmembrane</keyword>
<evidence type="ECO:0000313" key="3">
    <source>
        <dbReference type="Proteomes" id="UP000287022"/>
    </source>
</evidence>
<feature type="transmembrane region" description="Helical" evidence="1">
    <location>
        <begin position="154"/>
        <end position="171"/>
    </location>
</feature>
<dbReference type="AlphaFoldDB" id="A0A432ZAC9"/>
<dbReference type="Proteomes" id="UP000287022">
    <property type="component" value="Unassembled WGS sequence"/>
</dbReference>
<evidence type="ECO:0000313" key="2">
    <source>
        <dbReference type="EMBL" id="RUO74895.1"/>
    </source>
</evidence>
<evidence type="ECO:0000256" key="1">
    <source>
        <dbReference type="SAM" id="Phobius"/>
    </source>
</evidence>
<keyword evidence="1" id="KW-0472">Membrane</keyword>
<keyword evidence="3" id="KW-1185">Reference proteome</keyword>
<accession>A0A432ZAC9</accession>
<dbReference type="EMBL" id="PIQE01000001">
    <property type="protein sequence ID" value="RUO74895.1"/>
    <property type="molecule type" value="Genomic_DNA"/>
</dbReference>
<organism evidence="2 3">
    <name type="scientific">Pseudidiomarina sediminum</name>
    <dbReference type="NCBI Taxonomy" id="431675"/>
    <lineage>
        <taxon>Bacteria</taxon>
        <taxon>Pseudomonadati</taxon>
        <taxon>Pseudomonadota</taxon>
        <taxon>Gammaproteobacteria</taxon>
        <taxon>Alteromonadales</taxon>
        <taxon>Idiomarinaceae</taxon>
        <taxon>Pseudidiomarina</taxon>
    </lineage>
</organism>
<feature type="transmembrane region" description="Helical" evidence="1">
    <location>
        <begin position="122"/>
        <end position="142"/>
    </location>
</feature>
<dbReference type="STRING" id="1122124.GCA_000423165_00197"/>
<feature type="transmembrane region" description="Helical" evidence="1">
    <location>
        <begin position="71"/>
        <end position="90"/>
    </location>
</feature>
<sequence length="187" mass="21710">MDNQDFSKLTELWQEAKPSKQPAPQLAQLQKKQQRQRWFMLMNAGFELVVLLFVSYFWISESAAGAALPELLWLGFVTLWGWVLFVVISFSRWRSLQAIKSGALSHSITLHTKLLQQSMFRWRLSVAATALFTVVFVVFTLYQCGSESCSVTHWVRYTVAFAVLLLAMLYFEWRARGDRRACQELME</sequence>
<keyword evidence="1" id="KW-1133">Transmembrane helix</keyword>
<protein>
    <submittedName>
        <fullName evidence="2">Uncharacterized protein</fullName>
    </submittedName>
</protein>
<name>A0A432ZAC9_9GAMM</name>
<comment type="caution">
    <text evidence="2">The sequence shown here is derived from an EMBL/GenBank/DDBJ whole genome shotgun (WGS) entry which is preliminary data.</text>
</comment>
<gene>
    <name evidence="2" type="ORF">CWI80_06075</name>
</gene>
<proteinExistence type="predicted"/>
<feature type="transmembrane region" description="Helical" evidence="1">
    <location>
        <begin position="38"/>
        <end position="59"/>
    </location>
</feature>